<proteinExistence type="predicted"/>
<evidence type="ECO:0000313" key="1">
    <source>
        <dbReference type="EMBL" id="MBD2858900.1"/>
    </source>
</evidence>
<dbReference type="Proteomes" id="UP000610558">
    <property type="component" value="Unassembled WGS sequence"/>
</dbReference>
<sequence length="143" mass="16160">MPLYHFQPAANDVDQNGQLRKSVLSDWFEQVQGKYLATLKNQTASAKMRWSPISLHLDYFSECQGEGEVSIEVAVSELRRSSLLLGCRIVQGKRLCVVGHSELECRDPVYGNPMPISESVQKVFENEILDFQRINYSPLNAAV</sequence>
<keyword evidence="2" id="KW-1185">Reference proteome</keyword>
<reference evidence="1" key="1">
    <citation type="submission" date="2020-09" db="EMBL/GenBank/DDBJ databases">
        <authorList>
            <person name="Yoon J.-W."/>
        </authorList>
    </citation>
    <scope>NUCLEOTIDE SEQUENCE</scope>
    <source>
        <strain evidence="1">KMU-158</strain>
    </source>
</reference>
<dbReference type="Gene3D" id="3.10.129.10">
    <property type="entry name" value="Hotdog Thioesterase"/>
    <property type="match status" value="1"/>
</dbReference>
<protein>
    <submittedName>
        <fullName evidence="1">Uncharacterized protein</fullName>
    </submittedName>
</protein>
<dbReference type="InterPro" id="IPR029069">
    <property type="entry name" value="HotDog_dom_sf"/>
</dbReference>
<gene>
    <name evidence="1" type="ORF">IB286_07725</name>
</gene>
<organism evidence="1 2">
    <name type="scientific">Spongiibacter pelagi</name>
    <dbReference type="NCBI Taxonomy" id="2760804"/>
    <lineage>
        <taxon>Bacteria</taxon>
        <taxon>Pseudomonadati</taxon>
        <taxon>Pseudomonadota</taxon>
        <taxon>Gammaproteobacteria</taxon>
        <taxon>Cellvibrionales</taxon>
        <taxon>Spongiibacteraceae</taxon>
        <taxon>Spongiibacter</taxon>
    </lineage>
</organism>
<dbReference type="AlphaFoldDB" id="A0A927C0B7"/>
<evidence type="ECO:0000313" key="2">
    <source>
        <dbReference type="Proteomes" id="UP000610558"/>
    </source>
</evidence>
<dbReference type="EMBL" id="JACXLD010000003">
    <property type="protein sequence ID" value="MBD2858900.1"/>
    <property type="molecule type" value="Genomic_DNA"/>
</dbReference>
<name>A0A927C0B7_9GAMM</name>
<dbReference type="RefSeq" id="WP_190764189.1">
    <property type="nucleotide sequence ID" value="NZ_JACXLD010000003.1"/>
</dbReference>
<comment type="caution">
    <text evidence="1">The sequence shown here is derived from an EMBL/GenBank/DDBJ whole genome shotgun (WGS) entry which is preliminary data.</text>
</comment>
<dbReference type="SUPFAM" id="SSF54637">
    <property type="entry name" value="Thioesterase/thiol ester dehydrase-isomerase"/>
    <property type="match status" value="1"/>
</dbReference>
<accession>A0A927C0B7</accession>
<dbReference type="Pfam" id="PF13279">
    <property type="entry name" value="4HBT_2"/>
    <property type="match status" value="1"/>
</dbReference>